<comment type="caution">
    <text evidence="2">The sequence shown here is derived from an EMBL/GenBank/DDBJ whole genome shotgun (WGS) entry which is preliminary data.</text>
</comment>
<evidence type="ECO:0008006" key="4">
    <source>
        <dbReference type="Google" id="ProtNLM"/>
    </source>
</evidence>
<sequence length="639" mass="73413">MIYELFALALVNKSGTHFIARYFDSDGYTVCTYDGMKNKGVPLVEPSIPGENCMFGPSIKLPKDYTVYQVFYFLCGGLDSQQEFYRTRLDVLSRKFNLQITPDTLDKLPTVSYMDDKLKEMEDKDRFWISNTERSRRTFKEYISKDQPSAPPAQDHIEPESEEETEPPVRTATSRKKFQHTNLDLAVQSASRTPQKSHPPIVSGSHSNPQSPAKSLSSLPDSEFDLNCRCGLQGNGNLMYNSEAGRAIQCEDCKSWSHMACQKNGRASHLKVTDPFQCDFCDPSSLLPMKDTVRRSLRRQMTSRARLNKPLRERLCVGRGALSRVNEFWYPVRVLNYNEQADNWNVMWWRGCTFPKGSKIKPGTITSVHEDDLVDSLWGDRTGRRKIRLGRWKHACEAETVEDILANPSSRPYPYEMGRAMAMFTPLLKQLLTDPHGAKATEVPAKRWLEDEKKDVKRGIVPFVGTLTILERAQLANWFEREVMDGDVTRRHEWTALLTIAHAHTLYIARRRSRSLDPLTQQQIEEAWTSQKDEISNPWCDVDVDRECLETFEEQLFERSSFAGVAGHYQWGLDSGDHQDGWNPYMGLPEHWNHGDREGSDEECQVGPHFIALKRPRSQSVDRSRPKARPVPKKKRRLA</sequence>
<dbReference type="InterPro" id="IPR011011">
    <property type="entry name" value="Znf_FYVE_PHD"/>
</dbReference>
<proteinExistence type="predicted"/>
<evidence type="ECO:0000313" key="3">
    <source>
        <dbReference type="Proteomes" id="UP000521872"/>
    </source>
</evidence>
<dbReference type="Gene3D" id="3.30.40.10">
    <property type="entry name" value="Zinc/RING finger domain, C3HC4 (zinc finger)"/>
    <property type="match status" value="1"/>
</dbReference>
<protein>
    <recommendedName>
        <fullName evidence="4">Zinc finger PHD-type domain-containing protein</fullName>
    </recommendedName>
</protein>
<organism evidence="2 3">
    <name type="scientific">Agrocybe pediades</name>
    <dbReference type="NCBI Taxonomy" id="84607"/>
    <lineage>
        <taxon>Eukaryota</taxon>
        <taxon>Fungi</taxon>
        <taxon>Dikarya</taxon>
        <taxon>Basidiomycota</taxon>
        <taxon>Agaricomycotina</taxon>
        <taxon>Agaricomycetes</taxon>
        <taxon>Agaricomycetidae</taxon>
        <taxon>Agaricales</taxon>
        <taxon>Agaricineae</taxon>
        <taxon>Strophariaceae</taxon>
        <taxon>Agrocybe</taxon>
    </lineage>
</organism>
<dbReference type="InterPro" id="IPR013083">
    <property type="entry name" value="Znf_RING/FYVE/PHD"/>
</dbReference>
<dbReference type="Proteomes" id="UP000521872">
    <property type="component" value="Unassembled WGS sequence"/>
</dbReference>
<feature type="region of interest" description="Disordered" evidence="1">
    <location>
        <begin position="141"/>
        <end position="218"/>
    </location>
</feature>
<name>A0A8H4QWR1_9AGAR</name>
<accession>A0A8H4QWR1</accession>
<feature type="compositionally biased region" description="Basic residues" evidence="1">
    <location>
        <begin position="626"/>
        <end position="639"/>
    </location>
</feature>
<evidence type="ECO:0000313" key="2">
    <source>
        <dbReference type="EMBL" id="KAF4618842.1"/>
    </source>
</evidence>
<feature type="compositionally biased region" description="Polar residues" evidence="1">
    <location>
        <begin position="204"/>
        <end position="218"/>
    </location>
</feature>
<dbReference type="EMBL" id="JAACJL010000017">
    <property type="protein sequence ID" value="KAF4618842.1"/>
    <property type="molecule type" value="Genomic_DNA"/>
</dbReference>
<evidence type="ECO:0000256" key="1">
    <source>
        <dbReference type="SAM" id="MobiDB-lite"/>
    </source>
</evidence>
<dbReference type="SUPFAM" id="SSF57903">
    <property type="entry name" value="FYVE/PHD zinc finger"/>
    <property type="match status" value="1"/>
</dbReference>
<reference evidence="2 3" key="1">
    <citation type="submission" date="2019-12" db="EMBL/GenBank/DDBJ databases">
        <authorList>
            <person name="Floudas D."/>
            <person name="Bentzer J."/>
            <person name="Ahren D."/>
            <person name="Johansson T."/>
            <person name="Persson P."/>
            <person name="Tunlid A."/>
        </authorList>
    </citation>
    <scope>NUCLEOTIDE SEQUENCE [LARGE SCALE GENOMIC DNA]</scope>
    <source>
        <strain evidence="2 3">CBS 102.39</strain>
    </source>
</reference>
<gene>
    <name evidence="2" type="ORF">D9613_009694</name>
</gene>
<keyword evidence="3" id="KW-1185">Reference proteome</keyword>
<dbReference type="AlphaFoldDB" id="A0A8H4QWR1"/>
<feature type="region of interest" description="Disordered" evidence="1">
    <location>
        <begin position="611"/>
        <end position="639"/>
    </location>
</feature>